<dbReference type="SUPFAM" id="SSF48065">
    <property type="entry name" value="DBL homology domain (DH-domain)"/>
    <property type="match status" value="1"/>
</dbReference>
<dbReference type="Gene3D" id="1.20.900.10">
    <property type="entry name" value="Dbl homology (DH) domain"/>
    <property type="match status" value="1"/>
</dbReference>
<feature type="region of interest" description="Disordered" evidence="1">
    <location>
        <begin position="147"/>
        <end position="201"/>
    </location>
</feature>
<protein>
    <recommendedName>
        <fullName evidence="2">DH domain-containing protein</fullName>
    </recommendedName>
</protein>
<dbReference type="GO" id="GO:0005085">
    <property type="term" value="F:guanyl-nucleotide exchange factor activity"/>
    <property type="evidence" value="ECO:0007669"/>
    <property type="project" value="InterPro"/>
</dbReference>
<dbReference type="Gene3D" id="2.30.29.30">
    <property type="entry name" value="Pleckstrin-homology domain (PH domain)/Phosphotyrosine-binding domain (PTB)"/>
    <property type="match status" value="1"/>
</dbReference>
<dbReference type="SUPFAM" id="SSF50729">
    <property type="entry name" value="PH domain-like"/>
    <property type="match status" value="1"/>
</dbReference>
<dbReference type="AlphaFoldDB" id="A0A4U0XPH3"/>
<proteinExistence type="predicted"/>
<dbReference type="InterPro" id="IPR011993">
    <property type="entry name" value="PH-like_dom_sf"/>
</dbReference>
<dbReference type="Gene3D" id="3.30.56.110">
    <property type="entry name" value="Protein of unknown function DUF2237"/>
    <property type="match status" value="1"/>
</dbReference>
<dbReference type="PROSITE" id="PS50010">
    <property type="entry name" value="DH_2"/>
    <property type="match status" value="1"/>
</dbReference>
<feature type="domain" description="DH" evidence="2">
    <location>
        <begin position="218"/>
        <end position="335"/>
    </location>
</feature>
<dbReference type="Proteomes" id="UP000309340">
    <property type="component" value="Unassembled WGS sequence"/>
</dbReference>
<dbReference type="PANTHER" id="PTHR37466:SF1">
    <property type="entry name" value="SLR1628 PROTEIN"/>
    <property type="match status" value="1"/>
</dbReference>
<feature type="compositionally biased region" description="Basic and acidic residues" evidence="1">
    <location>
        <begin position="180"/>
        <end position="194"/>
    </location>
</feature>
<evidence type="ECO:0000313" key="3">
    <source>
        <dbReference type="EMBL" id="TKA78327.1"/>
    </source>
</evidence>
<dbReference type="InterPro" id="IPR000219">
    <property type="entry name" value="DH_dom"/>
</dbReference>
<dbReference type="InterPro" id="IPR018714">
    <property type="entry name" value="DUF2237"/>
</dbReference>
<name>A0A4U0XPH3_9PEZI</name>
<dbReference type="STRING" id="329884.A0A4U0XPH3"/>
<evidence type="ECO:0000313" key="4">
    <source>
        <dbReference type="Proteomes" id="UP000309340"/>
    </source>
</evidence>
<evidence type="ECO:0000256" key="1">
    <source>
        <dbReference type="SAM" id="MobiDB-lite"/>
    </source>
</evidence>
<accession>A0A4U0XPH3</accession>
<evidence type="ECO:0000259" key="2">
    <source>
        <dbReference type="PROSITE" id="PS50010"/>
    </source>
</evidence>
<gene>
    <name evidence="3" type="ORF">B0A55_03624</name>
</gene>
<feature type="compositionally biased region" description="Acidic residues" evidence="1">
    <location>
        <begin position="157"/>
        <end position="171"/>
    </location>
</feature>
<dbReference type="Pfam" id="PF09996">
    <property type="entry name" value="DUF2237"/>
    <property type="match status" value="1"/>
</dbReference>
<dbReference type="OrthoDB" id="1517790at2759"/>
<dbReference type="InterPro" id="IPR035899">
    <property type="entry name" value="DBL_dom_sf"/>
</dbReference>
<reference evidence="3 4" key="1">
    <citation type="submission" date="2017-03" db="EMBL/GenBank/DDBJ databases">
        <title>Genomes of endolithic fungi from Antarctica.</title>
        <authorList>
            <person name="Coleine C."/>
            <person name="Masonjones S."/>
            <person name="Stajich J.E."/>
        </authorList>
    </citation>
    <scope>NUCLEOTIDE SEQUENCE [LARGE SCALE GENOMIC DNA]</scope>
    <source>
        <strain evidence="3 4">CCFEE 5184</strain>
    </source>
</reference>
<dbReference type="EMBL" id="NAJQ01000115">
    <property type="protein sequence ID" value="TKA78327.1"/>
    <property type="molecule type" value="Genomic_DNA"/>
</dbReference>
<comment type="caution">
    <text evidence="3">The sequence shown here is derived from an EMBL/GenBank/DDBJ whole genome shotgun (WGS) entry which is preliminary data.</text>
</comment>
<organism evidence="3 4">
    <name type="scientific">Friedmanniomyces simplex</name>
    <dbReference type="NCBI Taxonomy" id="329884"/>
    <lineage>
        <taxon>Eukaryota</taxon>
        <taxon>Fungi</taxon>
        <taxon>Dikarya</taxon>
        <taxon>Ascomycota</taxon>
        <taxon>Pezizomycotina</taxon>
        <taxon>Dothideomycetes</taxon>
        <taxon>Dothideomycetidae</taxon>
        <taxon>Mycosphaerellales</taxon>
        <taxon>Teratosphaeriaceae</taxon>
        <taxon>Friedmanniomyces</taxon>
    </lineage>
</organism>
<keyword evidence="4" id="KW-1185">Reference proteome</keyword>
<sequence length="511" mass="56455">MSKSLNPNSTTVFKKPLSMHSTSPMTGYLRNGYCEVPDSDTGNHAVAAEVTDEFLEFSARQGNDLRPIPGMKGGCKWCLCASRWLEAFESRGSEPAGDKIVPKIFLNATNEKALKKINLDDLKKFAVDKEDIGQCIGCRNAVAHGRSPEPTIRLNDVDEDGSELYETEEGSVAEINIPQHDSHEGDATDDREGLPDLPDSPEPKAFRSVVLAVTTIIDEHIAMFSAYDDFGEQYELVRFAVEQAQQSTACWPEYDTAIETLAYTLNPVQSRDANRRKALTVKDLLIKPIQRLPRYVLLLNDLQKLTPVCDGPNAHEALGPVIAKLEASCEQVNQSRHSLDKKRLLESTWLISERLSFHNQLPRAAFLKLLGPVILCGCLHIAYRSKDSVKGRYVICVLFNTTLLLAGADEDDSKYNVLAGVALANSTIAEADNGRGLQCHTAPHSWKVVYEHHTKMYEIMFTACSAAEADTWRQRIVACAAEQATAALDPVPTKGDIVTSTDNMFKPEYGP</sequence>
<dbReference type="Pfam" id="PF00621">
    <property type="entry name" value="RhoGEF"/>
    <property type="match status" value="1"/>
</dbReference>
<dbReference type="PANTHER" id="PTHR37466">
    <property type="entry name" value="SLR1628 PROTEIN"/>
    <property type="match status" value="1"/>
</dbReference>